<gene>
    <name evidence="1" type="ORF">PanWU01x14_230340</name>
</gene>
<reference evidence="2" key="1">
    <citation type="submission" date="2016-06" db="EMBL/GenBank/DDBJ databases">
        <title>Parallel loss of symbiosis genes in relatives of nitrogen-fixing non-legume Parasponia.</title>
        <authorList>
            <person name="Van Velzen R."/>
            <person name="Holmer R."/>
            <person name="Bu F."/>
            <person name="Rutten L."/>
            <person name="Van Zeijl A."/>
            <person name="Liu W."/>
            <person name="Santuari L."/>
            <person name="Cao Q."/>
            <person name="Sharma T."/>
            <person name="Shen D."/>
            <person name="Roswanjaya Y."/>
            <person name="Wardhani T."/>
            <person name="Kalhor M.S."/>
            <person name="Jansen J."/>
            <person name="Van den Hoogen J."/>
            <person name="Gungor B."/>
            <person name="Hartog M."/>
            <person name="Hontelez J."/>
            <person name="Verver J."/>
            <person name="Yang W.-C."/>
            <person name="Schijlen E."/>
            <person name="Repin R."/>
            <person name="Schilthuizen M."/>
            <person name="Schranz E."/>
            <person name="Heidstra R."/>
            <person name="Miyata K."/>
            <person name="Fedorova E."/>
            <person name="Kohlen W."/>
            <person name="Bisseling T."/>
            <person name="Smit S."/>
            <person name="Geurts R."/>
        </authorList>
    </citation>
    <scope>NUCLEOTIDE SEQUENCE [LARGE SCALE GENOMIC DNA]</scope>
    <source>
        <strain evidence="2">cv. WU1-14</strain>
    </source>
</reference>
<name>A0A2P5BL08_PARAD</name>
<proteinExistence type="predicted"/>
<dbReference type="AlphaFoldDB" id="A0A2P5BL08"/>
<comment type="caution">
    <text evidence="1">The sequence shown here is derived from an EMBL/GenBank/DDBJ whole genome shotgun (WGS) entry which is preliminary data.</text>
</comment>
<keyword evidence="2" id="KW-1185">Reference proteome</keyword>
<dbReference type="EMBL" id="JXTB01000261">
    <property type="protein sequence ID" value="PON49450.1"/>
    <property type="molecule type" value="Genomic_DNA"/>
</dbReference>
<accession>A0A2P5BL08</accession>
<evidence type="ECO:0000313" key="1">
    <source>
        <dbReference type="EMBL" id="PON49450.1"/>
    </source>
</evidence>
<organism evidence="1 2">
    <name type="scientific">Parasponia andersonii</name>
    <name type="common">Sponia andersonii</name>
    <dbReference type="NCBI Taxonomy" id="3476"/>
    <lineage>
        <taxon>Eukaryota</taxon>
        <taxon>Viridiplantae</taxon>
        <taxon>Streptophyta</taxon>
        <taxon>Embryophyta</taxon>
        <taxon>Tracheophyta</taxon>
        <taxon>Spermatophyta</taxon>
        <taxon>Magnoliopsida</taxon>
        <taxon>eudicotyledons</taxon>
        <taxon>Gunneridae</taxon>
        <taxon>Pentapetalae</taxon>
        <taxon>rosids</taxon>
        <taxon>fabids</taxon>
        <taxon>Rosales</taxon>
        <taxon>Cannabaceae</taxon>
        <taxon>Parasponia</taxon>
    </lineage>
</organism>
<sequence>VCEIESSRVRKIESLRVREIEGLRVYNQGDIHVASQERIRDLPRRPPRENTQVDW</sequence>
<protein>
    <submittedName>
        <fullName evidence="1">Uncharacterized protein</fullName>
    </submittedName>
</protein>
<dbReference type="Proteomes" id="UP000237105">
    <property type="component" value="Unassembled WGS sequence"/>
</dbReference>
<evidence type="ECO:0000313" key="2">
    <source>
        <dbReference type="Proteomes" id="UP000237105"/>
    </source>
</evidence>
<feature type="non-terminal residue" evidence="1">
    <location>
        <position position="1"/>
    </location>
</feature>